<reference evidence="4" key="1">
    <citation type="submission" date="2017-03" db="EMBL/GenBank/DDBJ databases">
        <title>Genomes of endolithic fungi from Antarctica.</title>
        <authorList>
            <person name="Coleine C."/>
            <person name="Masonjones S."/>
            <person name="Stajich J.E."/>
        </authorList>
    </citation>
    <scope>NUCLEOTIDE SEQUENCE [LARGE SCALE GENOMIC DNA]</scope>
    <source>
        <strain evidence="4">CCFEE 5527</strain>
    </source>
</reference>
<name>A0A1V8T9U2_9PEZI</name>
<feature type="region of interest" description="Disordered" evidence="1">
    <location>
        <begin position="410"/>
        <end position="544"/>
    </location>
</feature>
<dbReference type="InParanoid" id="A0A1V8T9U2"/>
<dbReference type="PANTHER" id="PTHR10335">
    <property type="entry name" value="RRNA 2-O-METHYLTRANSFERASE FIBRILLARIN"/>
    <property type="match status" value="1"/>
</dbReference>
<evidence type="ECO:0000313" key="3">
    <source>
        <dbReference type="EMBL" id="OQO08130.1"/>
    </source>
</evidence>
<keyword evidence="4" id="KW-1185">Reference proteome</keyword>
<feature type="compositionally biased region" description="Polar residues" evidence="1">
    <location>
        <begin position="441"/>
        <end position="471"/>
    </location>
</feature>
<evidence type="ECO:0000259" key="2">
    <source>
        <dbReference type="Pfam" id="PF10307"/>
    </source>
</evidence>
<dbReference type="PANTHER" id="PTHR10335:SF23">
    <property type="entry name" value="OB FOLD-CONTAINING PROTEIN, NUCLEIC ACID BINDING"/>
    <property type="match status" value="1"/>
</dbReference>
<gene>
    <name evidence="3" type="ORF">B0A48_06924</name>
</gene>
<feature type="domain" description="Swiss Army Knife RNA repair protein HAD" evidence="2">
    <location>
        <begin position="41"/>
        <end position="244"/>
    </location>
</feature>
<sequence>MMGTKSVEALEHWSSQEGHLPEVAAVKAIHVYDFDNTLFKSPLPNKQIWTQSTLGTLQTEDYIHNGGWWHNPAILSSAGQGAHIEEGRAWEGGWNEKIVDLVRLSMEDPFALTVLLTGRGQINFADLLQRMVRAKGLEFDMVCLKPKTGPSGESFSSTMNFKQALLRDLVLTYSGAEEIRIYEDRPRHTQGFRDFLVRMNAGFGKNSPRGPITPSVIQVTEQDIIMDAASEVSSVQQMINNHNAAILAGEAPKRAIPLRIGRNVMYTGYMISPEDSARLQTLVRLPPDNLSGQIRPLATEICISPKGADQHTLSRVGGVGAKVRWKVTGLGILDNRIWAARIVPVDGSARVWTEKTPAHVVLAIRGAARASDSSRIGAWQPVADQDAVQFETTVGERALLTIEPETSGAVAQQNGNHLSGSTNNRKHGLDAHNDDEFPPLGTNSRPQKSARNGNNGYQNGKPQQGRPQYPNNRGGGIGFAASRGGGNNGGRGGRGNHRGGGGGGGQRGGPRGGRGGGGQRGRGGQGYRSLDAGVQGYGGGSMDY</sequence>
<evidence type="ECO:0000313" key="4">
    <source>
        <dbReference type="Proteomes" id="UP000192596"/>
    </source>
</evidence>
<dbReference type="GO" id="GO:0008649">
    <property type="term" value="F:rRNA methyltransferase activity"/>
    <property type="evidence" value="ECO:0007669"/>
    <property type="project" value="TreeGrafter"/>
</dbReference>
<dbReference type="GO" id="GO:0000494">
    <property type="term" value="P:box C/D sno(s)RNA 3'-end processing"/>
    <property type="evidence" value="ECO:0007669"/>
    <property type="project" value="TreeGrafter"/>
</dbReference>
<dbReference type="Pfam" id="PF10307">
    <property type="entry name" value="HAD_SAK_1"/>
    <property type="match status" value="1"/>
</dbReference>
<dbReference type="GO" id="GO:1990259">
    <property type="term" value="F:histone H2AQ104 methyltransferase activity"/>
    <property type="evidence" value="ECO:0007669"/>
    <property type="project" value="TreeGrafter"/>
</dbReference>
<protein>
    <recommendedName>
        <fullName evidence="2">Swiss Army Knife RNA repair protein HAD domain-containing protein</fullName>
    </recommendedName>
</protein>
<organism evidence="3 4">
    <name type="scientific">Cryoendolithus antarcticus</name>
    <dbReference type="NCBI Taxonomy" id="1507870"/>
    <lineage>
        <taxon>Eukaryota</taxon>
        <taxon>Fungi</taxon>
        <taxon>Dikarya</taxon>
        <taxon>Ascomycota</taxon>
        <taxon>Pezizomycotina</taxon>
        <taxon>Dothideomycetes</taxon>
        <taxon>Dothideomycetidae</taxon>
        <taxon>Cladosporiales</taxon>
        <taxon>Cladosporiaceae</taxon>
        <taxon>Cryoendolithus</taxon>
    </lineage>
</organism>
<dbReference type="GO" id="GO:0031428">
    <property type="term" value="C:box C/D methylation guide snoRNP complex"/>
    <property type="evidence" value="ECO:0007669"/>
    <property type="project" value="TreeGrafter"/>
</dbReference>
<feature type="compositionally biased region" description="Gly residues" evidence="1">
    <location>
        <begin position="473"/>
        <end position="526"/>
    </location>
</feature>
<feature type="compositionally biased region" description="Polar residues" evidence="1">
    <location>
        <begin position="410"/>
        <end position="423"/>
    </location>
</feature>
<accession>A0A1V8T9U2</accession>
<dbReference type="Proteomes" id="UP000192596">
    <property type="component" value="Unassembled WGS sequence"/>
</dbReference>
<feature type="compositionally biased region" description="Gly residues" evidence="1">
    <location>
        <begin position="535"/>
        <end position="544"/>
    </location>
</feature>
<dbReference type="EMBL" id="NAJO01000013">
    <property type="protein sequence ID" value="OQO08130.1"/>
    <property type="molecule type" value="Genomic_DNA"/>
</dbReference>
<dbReference type="OrthoDB" id="5596992at2759"/>
<dbReference type="GO" id="GO:0003723">
    <property type="term" value="F:RNA binding"/>
    <property type="evidence" value="ECO:0007669"/>
    <property type="project" value="TreeGrafter"/>
</dbReference>
<comment type="caution">
    <text evidence="3">The sequence shown here is derived from an EMBL/GenBank/DDBJ whole genome shotgun (WGS) entry which is preliminary data.</text>
</comment>
<proteinExistence type="predicted"/>
<dbReference type="InterPro" id="IPR018812">
    <property type="entry name" value="SAK_HAD"/>
</dbReference>
<dbReference type="AlphaFoldDB" id="A0A1V8T9U2"/>
<evidence type="ECO:0000256" key="1">
    <source>
        <dbReference type="SAM" id="MobiDB-lite"/>
    </source>
</evidence>
<dbReference type="GO" id="GO:0032040">
    <property type="term" value="C:small-subunit processome"/>
    <property type="evidence" value="ECO:0007669"/>
    <property type="project" value="TreeGrafter"/>
</dbReference>